<keyword evidence="4" id="KW-0964">Secreted</keyword>
<dbReference type="SUPFAM" id="SSF51126">
    <property type="entry name" value="Pectin lyase-like"/>
    <property type="match status" value="1"/>
</dbReference>
<keyword evidence="5 8" id="KW-0732">Signal</keyword>
<dbReference type="PROSITE" id="PS51208">
    <property type="entry name" value="AUTOTRANSPORTER"/>
    <property type="match status" value="1"/>
</dbReference>
<dbReference type="AlphaFoldDB" id="A0A9D1FFA4"/>
<sequence length="903" mass="96047">MHFRISMLVIICICCTTSAFAADAPDFDTFYSLYKTATPQNDIAIGADLTATRILTVAGGETTLINGGGYAFNGGGLNGFVISRDYTFNLSNGGAFSVSGDAATITKSYNNFARTQGAVIANLGGNLTIGNSAFASNSATVGGGVLYQGDGATMSVSDSVFDGNRVTRGDGGVLYNEYGASATFDNTVFQNNSVRDYGGVIFNDGTLNISNSTFASNTADSGGALYNSNLMTLRNVRFIGNTGTSDVGAIYTTGNMDLTGGVFENNSGATGGAIGSYGIIGDGLFSVVRNSQFNGNSATYGGAIYNWDDIYIVDSTFANNSATDGGGAIFNLGELYLIATDADMTFSNNTAAGVSNAIYSSGTFSMNAASDKSIVFNDAINGDGEIIINRSYIYDNQNVPTGGTVVLGADMSGFSGNVTMYDGVLQIADGGTFFSADNLNISGGTLDIGTAAISANTVTFGASSTLRLNINNANTYGSVSANSFNISDGANLSVILAPDAMGDDATMRVQLLRGSAPVDDAFVPTIDNNIYMFTQIGDGWYEIAQQNDYTDVINDAGGTQNNLNTAAVWIAEPPATKGLEHEIYVRMNELLQTDAVEYIRALTALAPSPAPLMQIMGTSYVSRFSSLLDSDSTDRYYIANGKLWASGFGGGGHLRGDGRQYADFDMYGFGSAVGAEYSHNDWTFGASYMYQYDRLKSWARTIHAPTHGGGLYAIYSPYNIVWRGAATMFYTDMNETKNVAGFAVDNNPSIYTYGAWTDIGYRIAGLNWHATPRAGARYTLMHRGAVTDDADQTTESKNLHFLTAYADVLVARANIMLGNINLIPELTAGASYDFRSDTDNTRVSINGTSYLITGVHLPRWAFNSELKLRAVFSPITELEFGAGVELRRDYNNYMAHLRGILRF</sequence>
<dbReference type="PANTHER" id="PTHR11319:SF35">
    <property type="entry name" value="OUTER MEMBRANE PROTEIN PMPC-RELATED"/>
    <property type="match status" value="1"/>
</dbReference>
<name>A0A9D1FFA4_9PROT</name>
<dbReference type="InterPro" id="IPR003368">
    <property type="entry name" value="POMP_repeat"/>
</dbReference>
<reference evidence="10" key="1">
    <citation type="submission" date="2020-10" db="EMBL/GenBank/DDBJ databases">
        <authorList>
            <person name="Gilroy R."/>
        </authorList>
    </citation>
    <scope>NUCLEOTIDE SEQUENCE</scope>
    <source>
        <strain evidence="10">ChiGjej3B3-5194</strain>
    </source>
</reference>
<dbReference type="SMART" id="SM00710">
    <property type="entry name" value="PbH1"/>
    <property type="match status" value="5"/>
</dbReference>
<evidence type="ECO:0000313" key="10">
    <source>
        <dbReference type="EMBL" id="HIS70520.1"/>
    </source>
</evidence>
<protein>
    <recommendedName>
        <fullName evidence="9">Autotransporter domain-containing protein</fullName>
    </recommendedName>
</protein>
<feature type="chain" id="PRO_5039396088" description="Autotransporter domain-containing protein" evidence="8">
    <location>
        <begin position="22"/>
        <end position="903"/>
    </location>
</feature>
<evidence type="ECO:0000259" key="9">
    <source>
        <dbReference type="PROSITE" id="PS51208"/>
    </source>
</evidence>
<comment type="subcellular location">
    <subcellularLocation>
        <location evidence="1">Cell envelope</location>
    </subcellularLocation>
    <subcellularLocation>
        <location evidence="2">Cell outer membrane</location>
    </subcellularLocation>
    <subcellularLocation>
        <location evidence="3">Secreted</location>
    </subcellularLocation>
</comment>
<evidence type="ECO:0000256" key="5">
    <source>
        <dbReference type="ARBA" id="ARBA00022729"/>
    </source>
</evidence>
<organism evidence="10 11">
    <name type="scientific">Candidatus Enterousia intestinigallinarum</name>
    <dbReference type="NCBI Taxonomy" id="2840790"/>
    <lineage>
        <taxon>Bacteria</taxon>
        <taxon>Pseudomonadati</taxon>
        <taxon>Pseudomonadota</taxon>
        <taxon>Alphaproteobacteria</taxon>
        <taxon>Candidatus Enterousia</taxon>
    </lineage>
</organism>
<dbReference type="Proteomes" id="UP000886742">
    <property type="component" value="Unassembled WGS sequence"/>
</dbReference>
<evidence type="ECO:0000256" key="6">
    <source>
        <dbReference type="ARBA" id="ARBA00023136"/>
    </source>
</evidence>
<dbReference type="GO" id="GO:0009279">
    <property type="term" value="C:cell outer membrane"/>
    <property type="evidence" value="ECO:0007669"/>
    <property type="project" value="UniProtKB-SubCell"/>
</dbReference>
<dbReference type="PANTHER" id="PTHR11319">
    <property type="entry name" value="G PROTEIN-COUPLED RECEPTOR-RELATED"/>
    <property type="match status" value="1"/>
</dbReference>
<comment type="caution">
    <text evidence="10">The sequence shown here is derived from an EMBL/GenBank/DDBJ whole genome shotgun (WGS) entry which is preliminary data.</text>
</comment>
<feature type="domain" description="Autotransporter" evidence="9">
    <location>
        <begin position="636"/>
        <end position="903"/>
    </location>
</feature>
<dbReference type="Pfam" id="PF02415">
    <property type="entry name" value="Chlam_PMP"/>
    <property type="match status" value="1"/>
</dbReference>
<dbReference type="InterPro" id="IPR005546">
    <property type="entry name" value="Autotransporte_beta"/>
</dbReference>
<keyword evidence="7" id="KW-0998">Cell outer membrane</keyword>
<dbReference type="GO" id="GO:0005576">
    <property type="term" value="C:extracellular region"/>
    <property type="evidence" value="ECO:0007669"/>
    <property type="project" value="UniProtKB-SubCell"/>
</dbReference>
<evidence type="ECO:0000256" key="1">
    <source>
        <dbReference type="ARBA" id="ARBA00004196"/>
    </source>
</evidence>
<dbReference type="InterPro" id="IPR006626">
    <property type="entry name" value="PbH1"/>
</dbReference>
<feature type="signal peptide" evidence="8">
    <location>
        <begin position="1"/>
        <end position="21"/>
    </location>
</feature>
<evidence type="ECO:0000256" key="3">
    <source>
        <dbReference type="ARBA" id="ARBA00004613"/>
    </source>
</evidence>
<evidence type="ECO:0000256" key="2">
    <source>
        <dbReference type="ARBA" id="ARBA00004442"/>
    </source>
</evidence>
<proteinExistence type="predicted"/>
<dbReference type="EMBL" id="DVJI01000005">
    <property type="protein sequence ID" value="HIS70520.1"/>
    <property type="molecule type" value="Genomic_DNA"/>
</dbReference>
<dbReference type="SUPFAM" id="SSF103515">
    <property type="entry name" value="Autotransporter"/>
    <property type="match status" value="1"/>
</dbReference>
<evidence type="ECO:0000256" key="4">
    <source>
        <dbReference type="ARBA" id="ARBA00022525"/>
    </source>
</evidence>
<dbReference type="InterPro" id="IPR036709">
    <property type="entry name" value="Autotransporte_beta_dom_sf"/>
</dbReference>
<evidence type="ECO:0000256" key="8">
    <source>
        <dbReference type="SAM" id="SignalP"/>
    </source>
</evidence>
<gene>
    <name evidence="10" type="ORF">IAD02_00830</name>
</gene>
<dbReference type="Gene3D" id="2.40.128.130">
    <property type="entry name" value="Autotransporter beta-domain"/>
    <property type="match status" value="1"/>
</dbReference>
<dbReference type="InterPro" id="IPR011050">
    <property type="entry name" value="Pectin_lyase_fold/virulence"/>
</dbReference>
<keyword evidence="6" id="KW-0472">Membrane</keyword>
<evidence type="ECO:0000313" key="11">
    <source>
        <dbReference type="Proteomes" id="UP000886742"/>
    </source>
</evidence>
<evidence type="ECO:0000256" key="7">
    <source>
        <dbReference type="ARBA" id="ARBA00023237"/>
    </source>
</evidence>
<accession>A0A9D1FFA4</accession>
<reference evidence="10" key="2">
    <citation type="journal article" date="2021" name="PeerJ">
        <title>Extensive microbial diversity within the chicken gut microbiome revealed by metagenomics and culture.</title>
        <authorList>
            <person name="Gilroy R."/>
            <person name="Ravi A."/>
            <person name="Getino M."/>
            <person name="Pursley I."/>
            <person name="Horton D.L."/>
            <person name="Alikhan N.F."/>
            <person name="Baker D."/>
            <person name="Gharbi K."/>
            <person name="Hall N."/>
            <person name="Watson M."/>
            <person name="Adriaenssens E.M."/>
            <person name="Foster-Nyarko E."/>
            <person name="Jarju S."/>
            <person name="Secka A."/>
            <person name="Antonio M."/>
            <person name="Oren A."/>
            <person name="Chaudhuri R.R."/>
            <person name="La Ragione R."/>
            <person name="Hildebrand F."/>
            <person name="Pallen M.J."/>
        </authorList>
    </citation>
    <scope>NUCLEOTIDE SEQUENCE</scope>
    <source>
        <strain evidence="10">ChiGjej3B3-5194</strain>
    </source>
</reference>
<dbReference type="SMART" id="SM00869">
    <property type="entry name" value="Autotransporter"/>
    <property type="match status" value="1"/>
</dbReference>